<evidence type="ECO:0000256" key="1">
    <source>
        <dbReference type="SAM" id="MobiDB-lite"/>
    </source>
</evidence>
<comment type="caution">
    <text evidence="2">The sequence shown here is derived from an EMBL/GenBank/DDBJ whole genome shotgun (WGS) entry which is preliminary data.</text>
</comment>
<dbReference type="PANTHER" id="PTHR37194:SF2">
    <property type="entry name" value="T2E6.7-RELATED"/>
    <property type="match status" value="1"/>
</dbReference>
<feature type="region of interest" description="Disordered" evidence="1">
    <location>
        <begin position="85"/>
        <end position="113"/>
    </location>
</feature>
<reference evidence="2" key="1">
    <citation type="journal article" date="2021" name="Front. Plant Sci.">
        <title>Chromosome-Scale Genome Assembly for Chinese Sour Jujube and Insights Into Its Genome Evolution and Domestication Signature.</title>
        <authorList>
            <person name="Shen L.-Y."/>
            <person name="Luo H."/>
            <person name="Wang X.-L."/>
            <person name="Wang X.-M."/>
            <person name="Qiu X.-J."/>
            <person name="Liu H."/>
            <person name="Zhou S.-S."/>
            <person name="Jia K.-H."/>
            <person name="Nie S."/>
            <person name="Bao Y.-T."/>
            <person name="Zhang R.-G."/>
            <person name="Yun Q.-Z."/>
            <person name="Chai Y.-H."/>
            <person name="Lu J.-Y."/>
            <person name="Li Y."/>
            <person name="Zhao S.-W."/>
            <person name="Mao J.-F."/>
            <person name="Jia S.-G."/>
            <person name="Mao Y.-M."/>
        </authorList>
    </citation>
    <scope>NUCLEOTIDE SEQUENCE</scope>
    <source>
        <strain evidence="2">AT0</strain>
        <tissue evidence="2">Leaf</tissue>
    </source>
</reference>
<protein>
    <submittedName>
        <fullName evidence="2">Uncharacterized protein</fullName>
    </submittedName>
</protein>
<evidence type="ECO:0000313" key="2">
    <source>
        <dbReference type="EMBL" id="KAH7516976.1"/>
    </source>
</evidence>
<feature type="compositionally biased region" description="Acidic residues" evidence="1">
    <location>
        <begin position="87"/>
        <end position="101"/>
    </location>
</feature>
<evidence type="ECO:0000313" key="3">
    <source>
        <dbReference type="Proteomes" id="UP000813462"/>
    </source>
</evidence>
<dbReference type="Proteomes" id="UP000813462">
    <property type="component" value="Unassembled WGS sequence"/>
</dbReference>
<accession>A0A978UQ26</accession>
<gene>
    <name evidence="2" type="ORF">FEM48_Zijuj09G0013200</name>
</gene>
<organism evidence="2 3">
    <name type="scientific">Ziziphus jujuba var. spinosa</name>
    <dbReference type="NCBI Taxonomy" id="714518"/>
    <lineage>
        <taxon>Eukaryota</taxon>
        <taxon>Viridiplantae</taxon>
        <taxon>Streptophyta</taxon>
        <taxon>Embryophyta</taxon>
        <taxon>Tracheophyta</taxon>
        <taxon>Spermatophyta</taxon>
        <taxon>Magnoliopsida</taxon>
        <taxon>eudicotyledons</taxon>
        <taxon>Gunneridae</taxon>
        <taxon>Pentapetalae</taxon>
        <taxon>rosids</taxon>
        <taxon>fabids</taxon>
        <taxon>Rosales</taxon>
        <taxon>Rhamnaceae</taxon>
        <taxon>Paliureae</taxon>
        <taxon>Ziziphus</taxon>
    </lineage>
</organism>
<proteinExistence type="predicted"/>
<dbReference type="AlphaFoldDB" id="A0A978UQ26"/>
<dbReference type="EMBL" id="JAEACU010000009">
    <property type="protein sequence ID" value="KAH7516976.1"/>
    <property type="molecule type" value="Genomic_DNA"/>
</dbReference>
<sequence length="113" mass="12893">MVMEMFVRYNLMLGFLNIEPNALKMEVRPQDAILPKPQVKATFCLGSETYSLEAKKGALSEQLIYVKEESMGILKDFITRHNALNDVPDEPVESSSEEEDEKPQVKSKKTKRT</sequence>
<name>A0A978UQ26_ZIZJJ</name>
<dbReference type="PANTHER" id="PTHR37194">
    <property type="entry name" value="T2E6.7-RELATED"/>
    <property type="match status" value="1"/>
</dbReference>